<gene>
    <name evidence="1" type="ORF">FCALED_LOCUS12002</name>
</gene>
<name>A0A9N9EDK1_9GLOM</name>
<comment type="caution">
    <text evidence="1">The sequence shown here is derived from an EMBL/GenBank/DDBJ whole genome shotgun (WGS) entry which is preliminary data.</text>
</comment>
<accession>A0A9N9EDK1</accession>
<evidence type="ECO:0000313" key="2">
    <source>
        <dbReference type="Proteomes" id="UP000789570"/>
    </source>
</evidence>
<reference evidence="1" key="1">
    <citation type="submission" date="2021-06" db="EMBL/GenBank/DDBJ databases">
        <authorList>
            <person name="Kallberg Y."/>
            <person name="Tangrot J."/>
            <person name="Rosling A."/>
        </authorList>
    </citation>
    <scope>NUCLEOTIDE SEQUENCE</scope>
    <source>
        <strain evidence="1">UK204</strain>
    </source>
</reference>
<dbReference type="OrthoDB" id="2342807at2759"/>
<organism evidence="1 2">
    <name type="scientific">Funneliformis caledonium</name>
    <dbReference type="NCBI Taxonomy" id="1117310"/>
    <lineage>
        <taxon>Eukaryota</taxon>
        <taxon>Fungi</taxon>
        <taxon>Fungi incertae sedis</taxon>
        <taxon>Mucoromycota</taxon>
        <taxon>Glomeromycotina</taxon>
        <taxon>Glomeromycetes</taxon>
        <taxon>Glomerales</taxon>
        <taxon>Glomeraceae</taxon>
        <taxon>Funneliformis</taxon>
    </lineage>
</organism>
<dbReference type="AlphaFoldDB" id="A0A9N9EDK1"/>
<protein>
    <submittedName>
        <fullName evidence="1">7128_t:CDS:1</fullName>
    </submittedName>
</protein>
<keyword evidence="2" id="KW-1185">Reference proteome</keyword>
<dbReference type="EMBL" id="CAJVPQ010005466">
    <property type="protein sequence ID" value="CAG8670595.1"/>
    <property type="molecule type" value="Genomic_DNA"/>
</dbReference>
<sequence>MTQYFVDFENKTGFKQHLNFCVYIQIPEPPHSDSVAWLISSLSNGAVSTVSWKFDRYFVALAHYIQKKSNIGVYHTTQVAPVILGSVWEIIDYPKSDKNHEETQTIVEHDNVKASNDSIKIINTSRKAADCGIGMWGSACVFERNLRADSTTSFKVTPEYWVGVFNNELQRGQVIDDTIALASNRIKFEGDNNVAIIIAKAEEPSSLPLSLSY</sequence>
<evidence type="ECO:0000313" key="1">
    <source>
        <dbReference type="EMBL" id="CAG8670595.1"/>
    </source>
</evidence>
<dbReference type="Proteomes" id="UP000789570">
    <property type="component" value="Unassembled WGS sequence"/>
</dbReference>
<proteinExistence type="predicted"/>